<evidence type="ECO:0000256" key="1">
    <source>
        <dbReference type="SAM" id="MobiDB-lite"/>
    </source>
</evidence>
<dbReference type="Proteomes" id="UP001164653">
    <property type="component" value="Chromosome"/>
</dbReference>
<dbReference type="PROSITE" id="PS51257">
    <property type="entry name" value="PROKAR_LIPOPROTEIN"/>
    <property type="match status" value="1"/>
</dbReference>
<protein>
    <submittedName>
        <fullName evidence="3">LPS assembly protein LptD</fullName>
    </submittedName>
</protein>
<dbReference type="InterPro" id="IPR045659">
    <property type="entry name" value="LptD_2"/>
</dbReference>
<feature type="compositionally biased region" description="Polar residues" evidence="1">
    <location>
        <begin position="56"/>
        <end position="68"/>
    </location>
</feature>
<feature type="domain" description="LPS-assembly protein LptD central" evidence="2">
    <location>
        <begin position="256"/>
        <end position="770"/>
    </location>
</feature>
<dbReference type="PANTHER" id="PTHR30189:SF1">
    <property type="entry name" value="LPS-ASSEMBLY PROTEIN LPTD"/>
    <property type="match status" value="1"/>
</dbReference>
<dbReference type="PANTHER" id="PTHR30189">
    <property type="entry name" value="LPS-ASSEMBLY PROTEIN"/>
    <property type="match status" value="1"/>
</dbReference>
<organism evidence="3 4">
    <name type="scientific">Dyadobacter pollutisoli</name>
    <dbReference type="NCBI Taxonomy" id="2910158"/>
    <lineage>
        <taxon>Bacteria</taxon>
        <taxon>Pseudomonadati</taxon>
        <taxon>Bacteroidota</taxon>
        <taxon>Cytophagia</taxon>
        <taxon>Cytophagales</taxon>
        <taxon>Spirosomataceae</taxon>
        <taxon>Dyadobacter</taxon>
    </lineage>
</organism>
<evidence type="ECO:0000259" key="2">
    <source>
        <dbReference type="Pfam" id="PF19838"/>
    </source>
</evidence>
<proteinExistence type="predicted"/>
<dbReference type="GO" id="GO:0009279">
    <property type="term" value="C:cell outer membrane"/>
    <property type="evidence" value="ECO:0007669"/>
    <property type="project" value="TreeGrafter"/>
</dbReference>
<name>A0A9E8N6H3_9BACT</name>
<accession>A0A9E8N6H3</accession>
<reference evidence="3" key="1">
    <citation type="submission" date="2022-11" db="EMBL/GenBank/DDBJ databases">
        <title>Dyadobacter pollutisoli sp. nov., isolated from plastic dumped soil.</title>
        <authorList>
            <person name="Kim J.M."/>
            <person name="Kim K.R."/>
            <person name="Lee J.K."/>
            <person name="Hao L."/>
            <person name="Jeon C.O."/>
        </authorList>
    </citation>
    <scope>NUCLEOTIDE SEQUENCE</scope>
    <source>
        <strain evidence="3">U1</strain>
    </source>
</reference>
<evidence type="ECO:0000313" key="3">
    <source>
        <dbReference type="EMBL" id="WAC10700.1"/>
    </source>
</evidence>
<evidence type="ECO:0000313" key="4">
    <source>
        <dbReference type="Proteomes" id="UP001164653"/>
    </source>
</evidence>
<keyword evidence="4" id="KW-1185">Reference proteome</keyword>
<feature type="compositionally biased region" description="Polar residues" evidence="1">
    <location>
        <begin position="82"/>
        <end position="102"/>
    </location>
</feature>
<gene>
    <name evidence="3" type="ORF">ON006_23525</name>
</gene>
<dbReference type="KEGG" id="dpf:ON006_23525"/>
<dbReference type="AlphaFoldDB" id="A0A9E8N6H3"/>
<dbReference type="Pfam" id="PF19838">
    <property type="entry name" value="LptD_2"/>
    <property type="match status" value="1"/>
</dbReference>
<dbReference type="RefSeq" id="WP_244822466.1">
    <property type="nucleotide sequence ID" value="NZ_CP112998.1"/>
</dbReference>
<dbReference type="InterPro" id="IPR050218">
    <property type="entry name" value="LptD"/>
</dbReference>
<dbReference type="GO" id="GO:1990351">
    <property type="term" value="C:transporter complex"/>
    <property type="evidence" value="ECO:0007669"/>
    <property type="project" value="TreeGrafter"/>
</dbReference>
<feature type="region of interest" description="Disordered" evidence="1">
    <location>
        <begin position="56"/>
        <end position="102"/>
    </location>
</feature>
<dbReference type="EMBL" id="CP112998">
    <property type="protein sequence ID" value="WAC10700.1"/>
    <property type="molecule type" value="Genomic_DNA"/>
</dbReference>
<sequence>MLELKRKAIIISSVVVAFLLFSTVACVQQRSKRSGKNQSKQKVSISAKQSADSLLTAKQQSGSDTTAAGKNAASRLKAGTKGDSTLTNNGLPADSTATDTLSNPDDLQNVVQYTAEDSTIMDAVLKQVHLYGNAEVNYGTINLKASYIRLNWVTNEVYAIGTYDSTAKKMAGEPIFQDGPETYNTKEIRYNFKSKKALIQGIVTQEGDGNIRGEKVKKDADGNFYIRHSIYTTCNLTHPHYFINAPKIKMVNKKQVISGPFNLVISDVPLPIALPFGFFPFPKKKESGTSGIIFPTYGEEPNGRGFYLRDGGYYFAISEYINAKVTGQIYSTGSWGVGLSSAYIKRYQYSGNFAFKFNRNKSSDEIDKLLGRGVTNDFSIVWSHAPRPRGNSTFSANVNVSSNSYNQLQEFSTQKYISNVASSSVQYNRTFGQYMRAAASLRVNQNFGQADPTDGNKRKGGKTNVSSDFSFGVNQIAPFALKGGRGRWYESFRLGLDFSGNYTLTNSLTAIDTSYSSLGFEISNKIDTTRLNTVKVVPFNVGNLPDMLKDAQFTGRYSLPISLPNFKVLRFVNITPSLSLQGEVFTKQYNYTVDKENKVRIDTLKQAGTEYSYNFGAGMNTRFYGTFFVRGKRLEAIRHTVIPSLSFTYTPDFTGDAFGFYQKITVVDRKGENKDLSLSRFRGVGSGVTNGRASSVVSFSLNNSFEMKLKTKSDTAATQFEKVSLLDNLSLGGSYNLMADSLNLSNITVNANARIGKNLNLNFNMNLDPYAYQANPNILSNQVGTKINKYAITQGQGLANLQNLGFTIGTSFAPKASDKTKNAPTQGATTTSTVTQEQREFIAQNPEMYVDFNIPWNVSLNYNFGLTKPGLSKAQLIQAVQATGDLSLSKNFKISINTGFDFTAFSPTITSLTLYRDLHCWDMSFSWTPFAGSAARVSNYSFTLKVKSAILQDLKVTRRRSFYDRAAY</sequence>